<dbReference type="Proteomes" id="UP000596742">
    <property type="component" value="Unassembled WGS sequence"/>
</dbReference>
<evidence type="ECO:0000256" key="2">
    <source>
        <dbReference type="ARBA" id="ARBA00022525"/>
    </source>
</evidence>
<evidence type="ECO:0000313" key="8">
    <source>
        <dbReference type="Proteomes" id="UP000596742"/>
    </source>
</evidence>
<evidence type="ECO:0000256" key="3">
    <source>
        <dbReference type="ARBA" id="ARBA00022729"/>
    </source>
</evidence>
<evidence type="ECO:0000259" key="6">
    <source>
        <dbReference type="Pfam" id="PF25107"/>
    </source>
</evidence>
<dbReference type="InterPro" id="IPR056861">
    <property type="entry name" value="HMCN1-like_VWA"/>
</dbReference>
<dbReference type="OrthoDB" id="6101840at2759"/>
<accession>A0A8B6CJU2</accession>
<feature type="domain" description="VWA7 N-terminal" evidence="6">
    <location>
        <begin position="3"/>
        <end position="184"/>
    </location>
</feature>
<feature type="compositionally biased region" description="Polar residues" evidence="4">
    <location>
        <begin position="231"/>
        <end position="258"/>
    </location>
</feature>
<dbReference type="Pfam" id="PF25107">
    <property type="entry name" value="VWA7_N"/>
    <property type="match status" value="1"/>
</dbReference>
<dbReference type="EMBL" id="UYJE01001897">
    <property type="protein sequence ID" value="VDI06105.1"/>
    <property type="molecule type" value="Genomic_DNA"/>
</dbReference>
<keyword evidence="8" id="KW-1185">Reference proteome</keyword>
<feature type="domain" description="Hemicentin-1-like von Willebrand factor A" evidence="5">
    <location>
        <begin position="284"/>
        <end position="330"/>
    </location>
</feature>
<keyword evidence="3" id="KW-0732">Signal</keyword>
<evidence type="ECO:0000313" key="7">
    <source>
        <dbReference type="EMBL" id="VDI06105.1"/>
    </source>
</evidence>
<evidence type="ECO:0000256" key="4">
    <source>
        <dbReference type="SAM" id="MobiDB-lite"/>
    </source>
</evidence>
<evidence type="ECO:0000256" key="1">
    <source>
        <dbReference type="ARBA" id="ARBA00004613"/>
    </source>
</evidence>
<keyword evidence="2" id="KW-0964">Secreted</keyword>
<dbReference type="Pfam" id="PF25106">
    <property type="entry name" value="VWA_4"/>
    <property type="match status" value="1"/>
</dbReference>
<protein>
    <submittedName>
        <fullName evidence="7">Uncharacterized protein</fullName>
    </submittedName>
</protein>
<proteinExistence type="predicted"/>
<gene>
    <name evidence="7" type="ORF">MGAL_10B059817</name>
</gene>
<organism evidence="7 8">
    <name type="scientific">Mytilus galloprovincialis</name>
    <name type="common">Mediterranean mussel</name>
    <dbReference type="NCBI Taxonomy" id="29158"/>
    <lineage>
        <taxon>Eukaryota</taxon>
        <taxon>Metazoa</taxon>
        <taxon>Spiralia</taxon>
        <taxon>Lophotrochozoa</taxon>
        <taxon>Mollusca</taxon>
        <taxon>Bivalvia</taxon>
        <taxon>Autobranchia</taxon>
        <taxon>Pteriomorphia</taxon>
        <taxon>Mytilida</taxon>
        <taxon>Mytiloidea</taxon>
        <taxon>Mytilidae</taxon>
        <taxon>Mytilinae</taxon>
        <taxon>Mytilus</taxon>
    </lineage>
</organism>
<dbReference type="AlphaFoldDB" id="A0A8B6CJU2"/>
<dbReference type="PANTHER" id="PTHR14905:SF7">
    <property type="entry name" value="VON WILLEBRAND FACTOR A DOMAIN-CONTAINING PROTEIN 7"/>
    <property type="match status" value="1"/>
</dbReference>
<sequence length="336" mass="37426">MADELIAEGNTYLMKTRQTIIELSTKDKPDINFIADLIGRYLLTLQMFYCNTNWVEIEHNKICENLGMTDTFDVPLSDADEPSCRNCNEKKQGDCKANLITKKLTSGYLELKTRGGKGGKKPWNENWQDVGKCSHGGTLDVSTYIPARGGINKETPEFLLSPHYFLHNNSGNAAITASVHFLVDKENGLVSAIGTKAFESIFHIRYLPPVVKAKKTTVGFSTMSTHSWVSNRPNMRTVSTSNPNGNTVSSRPPSTIKTSTRKPIDVANVVYQPVCYNCFQQSLSLILVIDNTGSMSDDIFQVRGQAIDIVKKAYSSQLYNYILVTFNDPGKQKDKD</sequence>
<name>A0A8B6CJU2_MYTGA</name>
<reference evidence="7" key="1">
    <citation type="submission" date="2018-11" db="EMBL/GenBank/DDBJ databases">
        <authorList>
            <person name="Alioto T."/>
            <person name="Alioto T."/>
        </authorList>
    </citation>
    <scope>NUCLEOTIDE SEQUENCE</scope>
</reference>
<comment type="subcellular location">
    <subcellularLocation>
        <location evidence="1">Secreted</location>
    </subcellularLocation>
</comment>
<dbReference type="InterPro" id="IPR052577">
    <property type="entry name" value="VWA7"/>
</dbReference>
<comment type="caution">
    <text evidence="7">The sequence shown here is derived from an EMBL/GenBank/DDBJ whole genome shotgun (WGS) entry which is preliminary data.</text>
</comment>
<feature type="region of interest" description="Disordered" evidence="4">
    <location>
        <begin position="231"/>
        <end position="259"/>
    </location>
</feature>
<evidence type="ECO:0000259" key="5">
    <source>
        <dbReference type="Pfam" id="PF25106"/>
    </source>
</evidence>
<dbReference type="PANTHER" id="PTHR14905">
    <property type="entry name" value="NG37"/>
    <property type="match status" value="1"/>
</dbReference>
<dbReference type="InterPro" id="IPR056862">
    <property type="entry name" value="VWA7_N"/>
</dbReference>